<evidence type="ECO:0000313" key="1">
    <source>
        <dbReference type="EMBL" id="KAI3827629.1"/>
    </source>
</evidence>
<reference evidence="1 2" key="2">
    <citation type="journal article" date="2022" name="Mol. Ecol. Resour.">
        <title>The genomes of chicory, endive, great burdock and yacon provide insights into Asteraceae paleo-polyploidization history and plant inulin production.</title>
        <authorList>
            <person name="Fan W."/>
            <person name="Wang S."/>
            <person name="Wang H."/>
            <person name="Wang A."/>
            <person name="Jiang F."/>
            <person name="Liu H."/>
            <person name="Zhao H."/>
            <person name="Xu D."/>
            <person name="Zhang Y."/>
        </authorList>
    </citation>
    <scope>NUCLEOTIDE SEQUENCE [LARGE SCALE GENOMIC DNA]</scope>
    <source>
        <strain evidence="2">cv. Yunnan</strain>
        <tissue evidence="1">Leaves</tissue>
    </source>
</reference>
<comment type="caution">
    <text evidence="1">The sequence shown here is derived from an EMBL/GenBank/DDBJ whole genome shotgun (WGS) entry which is preliminary data.</text>
</comment>
<organism evidence="1 2">
    <name type="scientific">Smallanthus sonchifolius</name>
    <dbReference type="NCBI Taxonomy" id="185202"/>
    <lineage>
        <taxon>Eukaryota</taxon>
        <taxon>Viridiplantae</taxon>
        <taxon>Streptophyta</taxon>
        <taxon>Embryophyta</taxon>
        <taxon>Tracheophyta</taxon>
        <taxon>Spermatophyta</taxon>
        <taxon>Magnoliopsida</taxon>
        <taxon>eudicotyledons</taxon>
        <taxon>Gunneridae</taxon>
        <taxon>Pentapetalae</taxon>
        <taxon>asterids</taxon>
        <taxon>campanulids</taxon>
        <taxon>Asterales</taxon>
        <taxon>Asteraceae</taxon>
        <taxon>Asteroideae</taxon>
        <taxon>Heliantheae alliance</taxon>
        <taxon>Millerieae</taxon>
        <taxon>Smallanthus</taxon>
    </lineage>
</organism>
<dbReference type="EMBL" id="CM042018">
    <property type="protein sequence ID" value="KAI3827629.1"/>
    <property type="molecule type" value="Genomic_DNA"/>
</dbReference>
<accession>A0ACB9K5Y7</accession>
<gene>
    <name evidence="1" type="ORF">L1987_01709</name>
</gene>
<reference evidence="2" key="1">
    <citation type="journal article" date="2022" name="Mol. Ecol. Resour.">
        <title>The genomes of chicory, endive, great burdock and yacon provide insights into Asteraceae palaeo-polyploidization history and plant inulin production.</title>
        <authorList>
            <person name="Fan W."/>
            <person name="Wang S."/>
            <person name="Wang H."/>
            <person name="Wang A."/>
            <person name="Jiang F."/>
            <person name="Liu H."/>
            <person name="Zhao H."/>
            <person name="Xu D."/>
            <person name="Zhang Y."/>
        </authorList>
    </citation>
    <scope>NUCLEOTIDE SEQUENCE [LARGE SCALE GENOMIC DNA]</scope>
    <source>
        <strain evidence="2">cv. Yunnan</strain>
    </source>
</reference>
<keyword evidence="2" id="KW-1185">Reference proteome</keyword>
<protein>
    <submittedName>
        <fullName evidence="1">Uncharacterized protein</fullName>
    </submittedName>
</protein>
<proteinExistence type="predicted"/>
<dbReference type="Proteomes" id="UP001056120">
    <property type="component" value="Linkage Group LG01"/>
</dbReference>
<evidence type="ECO:0000313" key="2">
    <source>
        <dbReference type="Proteomes" id="UP001056120"/>
    </source>
</evidence>
<name>A0ACB9K5Y7_9ASTR</name>
<sequence length="175" mass="19077">MLTLASPCHVSKCPLIFVVEYRVLLDMDIDQSASPWLEKSVDTYVLMDSAIMRATVCLHTVYLKRDPGVRALKWSKASEIGVLLLVGAGGIRLRRTQLSKRYVIVLCDGGVSDSSEGFVLLPSDGSGCCSDDSPSVATGNDDTMRMTCSSSEEGDMDVVIMLAMQCMYGNHVYHV</sequence>